<feature type="non-terminal residue" evidence="4">
    <location>
        <position position="1"/>
    </location>
</feature>
<sequence>ALANSLGSFVPIRNPSLSAWRNSSARVCIEMDLSSPLPCSFSLKSVRGSWSQAIDYEGLNVKCLYCGKLGHMRKDCPIKVKKASGHPPPQAEDSQPTPESSNGIPFSQVCPKVGDHPGSSSVVLAITGPSKELSPHSLLKETEEVHRDSGELVSLIREGMEKDHASLLEALNGWISNNMGLNMKQPADLGGYLEDGEIDPEGLASKVVSSKLVVGQEGLNSANCGSTGKRGRKSKQEVVQKEVDSSKQSTLKFDISDSGK</sequence>
<accession>A0AA38F434</accession>
<evidence type="ECO:0000259" key="3">
    <source>
        <dbReference type="PROSITE" id="PS50158"/>
    </source>
</evidence>
<dbReference type="PANTHER" id="PTHR31286">
    <property type="entry name" value="GLYCINE-RICH CELL WALL STRUCTURAL PROTEIN 1.8-LIKE"/>
    <property type="match status" value="1"/>
</dbReference>
<gene>
    <name evidence="4" type="ORF">KI387_032608</name>
</gene>
<keyword evidence="1" id="KW-0862">Zinc</keyword>
<dbReference type="Gene3D" id="4.10.60.10">
    <property type="entry name" value="Zinc finger, CCHC-type"/>
    <property type="match status" value="1"/>
</dbReference>
<keyword evidence="1" id="KW-0863">Zinc-finger</keyword>
<dbReference type="EMBL" id="JAHRHJ020003813">
    <property type="protein sequence ID" value="KAH9288491.1"/>
    <property type="molecule type" value="Genomic_DNA"/>
</dbReference>
<feature type="compositionally biased region" description="Basic and acidic residues" evidence="2">
    <location>
        <begin position="234"/>
        <end position="245"/>
    </location>
</feature>
<dbReference type="SUPFAM" id="SSF57756">
    <property type="entry name" value="Retrovirus zinc finger-like domains"/>
    <property type="match status" value="1"/>
</dbReference>
<evidence type="ECO:0000256" key="2">
    <source>
        <dbReference type="SAM" id="MobiDB-lite"/>
    </source>
</evidence>
<feature type="region of interest" description="Disordered" evidence="2">
    <location>
        <begin position="80"/>
        <end position="110"/>
    </location>
</feature>
<evidence type="ECO:0000313" key="5">
    <source>
        <dbReference type="Proteomes" id="UP000824469"/>
    </source>
</evidence>
<feature type="compositionally biased region" description="Polar residues" evidence="2">
    <location>
        <begin position="92"/>
        <end position="105"/>
    </location>
</feature>
<feature type="region of interest" description="Disordered" evidence="2">
    <location>
        <begin position="219"/>
        <end position="260"/>
    </location>
</feature>
<dbReference type="GO" id="GO:0008270">
    <property type="term" value="F:zinc ion binding"/>
    <property type="evidence" value="ECO:0007669"/>
    <property type="project" value="UniProtKB-KW"/>
</dbReference>
<dbReference type="Pfam" id="PF00098">
    <property type="entry name" value="zf-CCHC"/>
    <property type="match status" value="1"/>
</dbReference>
<evidence type="ECO:0000256" key="1">
    <source>
        <dbReference type="PROSITE-ProRule" id="PRU00047"/>
    </source>
</evidence>
<protein>
    <recommendedName>
        <fullName evidence="3">CCHC-type domain-containing protein</fullName>
    </recommendedName>
</protein>
<dbReference type="SMART" id="SM00343">
    <property type="entry name" value="ZnF_C2HC"/>
    <property type="match status" value="1"/>
</dbReference>
<dbReference type="AlphaFoldDB" id="A0AA38F434"/>
<feature type="domain" description="CCHC-type" evidence="3">
    <location>
        <begin position="62"/>
        <end position="77"/>
    </location>
</feature>
<dbReference type="InterPro" id="IPR040256">
    <property type="entry name" value="At4g02000-like"/>
</dbReference>
<evidence type="ECO:0000313" key="4">
    <source>
        <dbReference type="EMBL" id="KAH9288491.1"/>
    </source>
</evidence>
<dbReference type="GO" id="GO:0003676">
    <property type="term" value="F:nucleic acid binding"/>
    <property type="evidence" value="ECO:0007669"/>
    <property type="project" value="InterPro"/>
</dbReference>
<reference evidence="4 5" key="1">
    <citation type="journal article" date="2021" name="Nat. Plants">
        <title>The Taxus genome provides insights into paclitaxel biosynthesis.</title>
        <authorList>
            <person name="Xiong X."/>
            <person name="Gou J."/>
            <person name="Liao Q."/>
            <person name="Li Y."/>
            <person name="Zhou Q."/>
            <person name="Bi G."/>
            <person name="Li C."/>
            <person name="Du R."/>
            <person name="Wang X."/>
            <person name="Sun T."/>
            <person name="Guo L."/>
            <person name="Liang H."/>
            <person name="Lu P."/>
            <person name="Wu Y."/>
            <person name="Zhang Z."/>
            <person name="Ro D.K."/>
            <person name="Shang Y."/>
            <person name="Huang S."/>
            <person name="Yan J."/>
        </authorList>
    </citation>
    <scope>NUCLEOTIDE SEQUENCE [LARGE SCALE GENOMIC DNA]</scope>
    <source>
        <strain evidence="4">Ta-2019</strain>
    </source>
</reference>
<dbReference type="InterPro" id="IPR001878">
    <property type="entry name" value="Znf_CCHC"/>
</dbReference>
<comment type="caution">
    <text evidence="4">The sequence shown here is derived from an EMBL/GenBank/DDBJ whole genome shotgun (WGS) entry which is preliminary data.</text>
</comment>
<keyword evidence="5" id="KW-1185">Reference proteome</keyword>
<feature type="non-terminal residue" evidence="4">
    <location>
        <position position="260"/>
    </location>
</feature>
<keyword evidence="1" id="KW-0479">Metal-binding</keyword>
<dbReference type="InterPro" id="IPR036875">
    <property type="entry name" value="Znf_CCHC_sf"/>
</dbReference>
<dbReference type="PANTHER" id="PTHR31286:SF99">
    <property type="entry name" value="DUF4283 DOMAIN-CONTAINING PROTEIN"/>
    <property type="match status" value="1"/>
</dbReference>
<proteinExistence type="predicted"/>
<organism evidence="4 5">
    <name type="scientific">Taxus chinensis</name>
    <name type="common">Chinese yew</name>
    <name type="synonym">Taxus wallichiana var. chinensis</name>
    <dbReference type="NCBI Taxonomy" id="29808"/>
    <lineage>
        <taxon>Eukaryota</taxon>
        <taxon>Viridiplantae</taxon>
        <taxon>Streptophyta</taxon>
        <taxon>Embryophyta</taxon>
        <taxon>Tracheophyta</taxon>
        <taxon>Spermatophyta</taxon>
        <taxon>Pinopsida</taxon>
        <taxon>Pinidae</taxon>
        <taxon>Conifers II</taxon>
        <taxon>Cupressales</taxon>
        <taxon>Taxaceae</taxon>
        <taxon>Taxus</taxon>
    </lineage>
</organism>
<name>A0AA38F434_TAXCH</name>
<dbReference type="Proteomes" id="UP000824469">
    <property type="component" value="Unassembled WGS sequence"/>
</dbReference>
<dbReference type="PROSITE" id="PS50158">
    <property type="entry name" value="ZF_CCHC"/>
    <property type="match status" value="1"/>
</dbReference>